<dbReference type="InterPro" id="IPR042477">
    <property type="entry name" value="HMGXB4"/>
</dbReference>
<dbReference type="SMART" id="SM00398">
    <property type="entry name" value="HMG"/>
    <property type="match status" value="1"/>
</dbReference>
<sequence length="196" mass="20997">PKKRRPTAYTMWCGFYRSKVVDSNPGIDFGSMSKRLGDIWQALPEKDKMAWRRKAKSLASKGSTLISTGKQPAKKAAPPKNASSSTSQVLFSSSGNSHLISLPSTHDEDSLNISPLMAAAHLKLLGESLGTIGARLQEHKGHIAVQGSLSVLLDSLICALGPLQCLANEIPELEGVAVTSARRTMENITYIMPGIG</sequence>
<dbReference type="OrthoDB" id="4777606at2759"/>
<reference evidence="5" key="3">
    <citation type="submission" date="2015-06" db="UniProtKB">
        <authorList>
            <consortium name="EnsemblMetazoa"/>
        </authorList>
    </citation>
    <scope>IDENTIFICATION</scope>
</reference>
<feature type="domain" description="HMG box" evidence="3">
    <location>
        <begin position="2"/>
        <end position="70"/>
    </location>
</feature>
<evidence type="ECO:0000313" key="5">
    <source>
        <dbReference type="EnsemblMetazoa" id="CapteP128587"/>
    </source>
</evidence>
<dbReference type="EMBL" id="KB308242">
    <property type="protein sequence ID" value="ELT98126.1"/>
    <property type="molecule type" value="Genomic_DNA"/>
</dbReference>
<dbReference type="OMA" id="YLQHKQM"/>
<dbReference type="STRING" id="283909.R7U371"/>
<dbReference type="InterPro" id="IPR036910">
    <property type="entry name" value="HMG_box_dom_sf"/>
</dbReference>
<dbReference type="InterPro" id="IPR009071">
    <property type="entry name" value="HMG_box_dom"/>
</dbReference>
<dbReference type="PANTHER" id="PTHR46584">
    <property type="entry name" value="HMG DOMAIN-CONTAINING PROTEIN 4"/>
    <property type="match status" value="1"/>
</dbReference>
<keyword evidence="6" id="KW-1185">Reference proteome</keyword>
<dbReference type="HOGENOM" id="CLU_1393293_0_0_1"/>
<name>R7U371_CAPTE</name>
<dbReference type="EnsemblMetazoa" id="CapteT128587">
    <property type="protein sequence ID" value="CapteP128587"/>
    <property type="gene ID" value="CapteG128587"/>
</dbReference>
<feature type="compositionally biased region" description="Low complexity" evidence="2">
    <location>
        <begin position="74"/>
        <end position="90"/>
    </location>
</feature>
<reference evidence="4 6" key="2">
    <citation type="journal article" date="2013" name="Nature">
        <title>Insights into bilaterian evolution from three spiralian genomes.</title>
        <authorList>
            <person name="Simakov O."/>
            <person name="Marletaz F."/>
            <person name="Cho S.J."/>
            <person name="Edsinger-Gonzales E."/>
            <person name="Havlak P."/>
            <person name="Hellsten U."/>
            <person name="Kuo D.H."/>
            <person name="Larsson T."/>
            <person name="Lv J."/>
            <person name="Arendt D."/>
            <person name="Savage R."/>
            <person name="Osoegawa K."/>
            <person name="de Jong P."/>
            <person name="Grimwood J."/>
            <person name="Chapman J.A."/>
            <person name="Shapiro H."/>
            <person name="Aerts A."/>
            <person name="Otillar R.P."/>
            <person name="Terry A.Y."/>
            <person name="Boore J.L."/>
            <person name="Grigoriev I.V."/>
            <person name="Lindberg D.R."/>
            <person name="Seaver E.C."/>
            <person name="Weisblat D.A."/>
            <person name="Putnam N.H."/>
            <person name="Rokhsar D.S."/>
        </authorList>
    </citation>
    <scope>NUCLEOTIDE SEQUENCE</scope>
    <source>
        <strain evidence="4 6">I ESC-2004</strain>
    </source>
</reference>
<dbReference type="GO" id="GO:0005634">
    <property type="term" value="C:nucleus"/>
    <property type="evidence" value="ECO:0007669"/>
    <property type="project" value="UniProtKB-UniRule"/>
</dbReference>
<dbReference type="Gene3D" id="1.10.30.10">
    <property type="entry name" value="High mobility group box domain"/>
    <property type="match status" value="1"/>
</dbReference>
<dbReference type="AlphaFoldDB" id="R7U371"/>
<dbReference type="Proteomes" id="UP000014760">
    <property type="component" value="Unassembled WGS sequence"/>
</dbReference>
<organism evidence="4">
    <name type="scientific">Capitella teleta</name>
    <name type="common">Polychaete worm</name>
    <dbReference type="NCBI Taxonomy" id="283909"/>
    <lineage>
        <taxon>Eukaryota</taxon>
        <taxon>Metazoa</taxon>
        <taxon>Spiralia</taxon>
        <taxon>Lophotrochozoa</taxon>
        <taxon>Annelida</taxon>
        <taxon>Polychaeta</taxon>
        <taxon>Sedentaria</taxon>
        <taxon>Scolecida</taxon>
        <taxon>Capitellidae</taxon>
        <taxon>Capitella</taxon>
    </lineage>
</organism>
<feature type="compositionally biased region" description="Polar residues" evidence="2">
    <location>
        <begin position="61"/>
        <end position="70"/>
    </location>
</feature>
<dbReference type="SUPFAM" id="SSF47095">
    <property type="entry name" value="HMG-box"/>
    <property type="match status" value="1"/>
</dbReference>
<keyword evidence="1" id="KW-0238">DNA-binding</keyword>
<dbReference type="EMBL" id="AMQN01002092">
    <property type="status" value="NOT_ANNOTATED_CDS"/>
    <property type="molecule type" value="Genomic_DNA"/>
</dbReference>
<dbReference type="PANTHER" id="PTHR46584:SF1">
    <property type="entry name" value="HMG DOMAIN-CONTAINING PROTEIN 4"/>
    <property type="match status" value="1"/>
</dbReference>
<evidence type="ECO:0000256" key="2">
    <source>
        <dbReference type="SAM" id="MobiDB-lite"/>
    </source>
</evidence>
<gene>
    <name evidence="4" type="ORF">CAPTEDRAFT_128587</name>
</gene>
<evidence type="ECO:0000259" key="3">
    <source>
        <dbReference type="PROSITE" id="PS50118"/>
    </source>
</evidence>
<accession>R7U371</accession>
<dbReference type="PROSITE" id="PS50118">
    <property type="entry name" value="HMG_BOX_2"/>
    <property type="match status" value="1"/>
</dbReference>
<dbReference type="Pfam" id="PF00505">
    <property type="entry name" value="HMG_box"/>
    <property type="match status" value="1"/>
</dbReference>
<dbReference type="GO" id="GO:0003677">
    <property type="term" value="F:DNA binding"/>
    <property type="evidence" value="ECO:0007669"/>
    <property type="project" value="UniProtKB-UniRule"/>
</dbReference>
<keyword evidence="1" id="KW-0539">Nucleus</keyword>
<evidence type="ECO:0000313" key="4">
    <source>
        <dbReference type="EMBL" id="ELT98126.1"/>
    </source>
</evidence>
<reference evidence="6" key="1">
    <citation type="submission" date="2012-12" db="EMBL/GenBank/DDBJ databases">
        <authorList>
            <person name="Hellsten U."/>
            <person name="Grimwood J."/>
            <person name="Chapman J.A."/>
            <person name="Shapiro H."/>
            <person name="Aerts A."/>
            <person name="Otillar R.P."/>
            <person name="Terry A.Y."/>
            <person name="Boore J.L."/>
            <person name="Simakov O."/>
            <person name="Marletaz F."/>
            <person name="Cho S.-J."/>
            <person name="Edsinger-Gonzales E."/>
            <person name="Havlak P."/>
            <person name="Kuo D.-H."/>
            <person name="Larsson T."/>
            <person name="Lv J."/>
            <person name="Arendt D."/>
            <person name="Savage R."/>
            <person name="Osoegawa K."/>
            <person name="de Jong P."/>
            <person name="Lindberg D.R."/>
            <person name="Seaver E.C."/>
            <person name="Weisblat D.A."/>
            <person name="Putnam N.H."/>
            <person name="Grigoriev I.V."/>
            <person name="Rokhsar D.S."/>
        </authorList>
    </citation>
    <scope>NUCLEOTIDE SEQUENCE</scope>
    <source>
        <strain evidence="6">I ESC-2004</strain>
    </source>
</reference>
<proteinExistence type="predicted"/>
<feature type="region of interest" description="Disordered" evidence="2">
    <location>
        <begin position="61"/>
        <end position="90"/>
    </location>
</feature>
<evidence type="ECO:0000256" key="1">
    <source>
        <dbReference type="PROSITE-ProRule" id="PRU00267"/>
    </source>
</evidence>
<feature type="non-terminal residue" evidence="4">
    <location>
        <position position="1"/>
    </location>
</feature>
<evidence type="ECO:0000313" key="6">
    <source>
        <dbReference type="Proteomes" id="UP000014760"/>
    </source>
</evidence>
<protein>
    <recommendedName>
        <fullName evidence="3">HMG box domain-containing protein</fullName>
    </recommendedName>
</protein>
<feature type="DNA-binding region" description="HMG box" evidence="1">
    <location>
        <begin position="2"/>
        <end position="70"/>
    </location>
</feature>